<accession>A0A6G3WP84</accession>
<dbReference type="EMBL" id="JAAGMN010001341">
    <property type="protein sequence ID" value="NEE07252.1"/>
    <property type="molecule type" value="Genomic_DNA"/>
</dbReference>
<protein>
    <recommendedName>
        <fullName evidence="2">Alpha/beta hydrolase</fullName>
    </recommendedName>
</protein>
<organism evidence="1">
    <name type="scientific">Streptomyces sp. SID7499</name>
    <dbReference type="NCBI Taxonomy" id="2706086"/>
    <lineage>
        <taxon>Bacteria</taxon>
        <taxon>Bacillati</taxon>
        <taxon>Actinomycetota</taxon>
        <taxon>Actinomycetes</taxon>
        <taxon>Kitasatosporales</taxon>
        <taxon>Streptomycetaceae</taxon>
        <taxon>Streptomyces</taxon>
    </lineage>
</organism>
<dbReference type="AlphaFoldDB" id="A0A6G3WP84"/>
<feature type="non-terminal residue" evidence="1">
    <location>
        <position position="1"/>
    </location>
</feature>
<proteinExistence type="predicted"/>
<feature type="non-terminal residue" evidence="1">
    <location>
        <position position="85"/>
    </location>
</feature>
<name>A0A6G3WP84_9ACTN</name>
<reference evidence="1" key="1">
    <citation type="submission" date="2020-01" db="EMBL/GenBank/DDBJ databases">
        <title>Insect and environment-associated Actinomycetes.</title>
        <authorList>
            <person name="Currrie C."/>
            <person name="Chevrette M."/>
            <person name="Carlson C."/>
            <person name="Stubbendieck R."/>
            <person name="Wendt-Pienkowski E."/>
        </authorList>
    </citation>
    <scope>NUCLEOTIDE SEQUENCE</scope>
    <source>
        <strain evidence="1">SID7499</strain>
    </source>
</reference>
<gene>
    <name evidence="1" type="ORF">G3M58_12435</name>
</gene>
<comment type="caution">
    <text evidence="1">The sequence shown here is derived from an EMBL/GenBank/DDBJ whole genome shotgun (WGS) entry which is preliminary data.</text>
</comment>
<evidence type="ECO:0008006" key="2">
    <source>
        <dbReference type="Google" id="ProtNLM"/>
    </source>
</evidence>
<evidence type="ECO:0000313" key="1">
    <source>
        <dbReference type="EMBL" id="NEE07252.1"/>
    </source>
</evidence>
<sequence>RGVLEPGVKVRLTPALYSGDPGSDLGLDHQEVEIPGELGALPAWYVPGARDTWVITVHGLGTTRAHPMNLMGFLRRQRFPVLDLA</sequence>